<gene>
    <name evidence="1" type="ORF">U725_01634</name>
</gene>
<sequence>MKSNLDLKGELLGYIDMDCPKCNRHRVEKYQNGELRCEKCEWNITLQKYEPWEWEDEEDNQ</sequence>
<evidence type="ECO:0000313" key="2">
    <source>
        <dbReference type="Proteomes" id="UP000028401"/>
    </source>
</evidence>
<protein>
    <submittedName>
        <fullName evidence="1">Putative phage related protein</fullName>
    </submittedName>
</protein>
<evidence type="ECO:0000313" key="1">
    <source>
        <dbReference type="EMBL" id="KEY62218.1"/>
    </source>
</evidence>
<proteinExistence type="predicted"/>
<reference evidence="1 2" key="1">
    <citation type="submission" date="2014-06" db="EMBL/GenBank/DDBJ databases">
        <title>Draft genome sequence of the putrescine producing strain Lactococcus lactis subsp cremoris GE214.</title>
        <authorList>
            <person name="Ladero V."/>
            <person name="Linares D.M."/>
            <person name="del Rio B."/>
            <person name="Mayo B."/>
            <person name="Martin M.C."/>
            <person name="Fernandez M."/>
            <person name="Alvarez M.A."/>
        </authorList>
    </citation>
    <scope>NUCLEOTIDE SEQUENCE [LARGE SCALE GENOMIC DNA]</scope>
    <source>
        <strain evidence="1 2">GE214</strain>
    </source>
</reference>
<comment type="caution">
    <text evidence="1">The sequence shown here is derived from an EMBL/GenBank/DDBJ whole genome shotgun (WGS) entry which is preliminary data.</text>
</comment>
<organism evidence="1 2">
    <name type="scientific">Lactococcus cremoris subsp. cremoris GE214</name>
    <dbReference type="NCBI Taxonomy" id="1415168"/>
    <lineage>
        <taxon>Bacteria</taxon>
        <taxon>Bacillati</taxon>
        <taxon>Bacillota</taxon>
        <taxon>Bacilli</taxon>
        <taxon>Lactobacillales</taxon>
        <taxon>Streptococcaceae</taxon>
        <taxon>Lactococcus</taxon>
        <taxon>Lactococcus cremoris subsp. cremoris</taxon>
    </lineage>
</organism>
<dbReference type="RefSeq" id="WP_011676038.1">
    <property type="nucleotide sequence ID" value="NZ_AZSI01000050.1"/>
</dbReference>
<dbReference type="EMBL" id="AZSI01000050">
    <property type="protein sequence ID" value="KEY62218.1"/>
    <property type="molecule type" value="Genomic_DNA"/>
</dbReference>
<dbReference type="AlphaFoldDB" id="A0A084AA89"/>
<accession>A0A084AA89</accession>
<name>A0A084AA89_LACLC</name>
<dbReference type="Proteomes" id="UP000028401">
    <property type="component" value="Unassembled WGS sequence"/>
</dbReference>